<proteinExistence type="inferred from homology"/>
<comment type="caution">
    <text evidence="15">The sequence shown here is derived from an EMBL/GenBank/DDBJ whole genome shotgun (WGS) entry which is preliminary data.</text>
</comment>
<dbReference type="InterPro" id="IPR042094">
    <property type="entry name" value="T2SS_GspF_sf"/>
</dbReference>
<feature type="compositionally biased region" description="Low complexity" evidence="12">
    <location>
        <begin position="46"/>
        <end position="63"/>
    </location>
</feature>
<evidence type="ECO:0000256" key="12">
    <source>
        <dbReference type="SAM" id="MobiDB-lite"/>
    </source>
</evidence>
<feature type="domain" description="Type II secretion system protein GspF" evidence="14">
    <location>
        <begin position="289"/>
        <end position="411"/>
    </location>
</feature>
<sequence length="422" mass="46164">MSKFRFVAIDEAGKERSGLVEAPSRQAAVKQIRGYGLTPARVSVVKSPGSTGSSETSENSKTGKVGKKPMYFGSAVKKKALAEFTRKLATLLQAGLTLIRSLEVLKDQEKNVVFRWILGSIIESIQSGSTFSDALAAFPKEFDFLYVNMARAGEASGMLETSLARLATYLEKTERMKSRLASAMTYPTVVMILSVMIVTGLLIFVVPSFKQIFIDEIGEDKMPKLTEYVLFVSEFLVAYWYMVLAAIIGLVVGKKAFGATGPGRSFYDWLKLRFVGVGELCTKIYVIRFSRTLGTLIESSVPILEALRITRDACGNKHVMDAVESVRNRVKDGEGIAATLEVTKIFPTMVTSMVEVGEETGDLPEMLVQIADVYDEEVDNSISSLTAMVQPLMIVVLAGAVVLIVLALFLPFLSIMQSFGNT</sequence>
<keyword evidence="7 11" id="KW-0812">Transmembrane</keyword>
<gene>
    <name evidence="15" type="ORF">H5P27_19050</name>
</gene>
<dbReference type="PRINTS" id="PR00812">
    <property type="entry name" value="BCTERIALGSPF"/>
</dbReference>
<evidence type="ECO:0000256" key="1">
    <source>
        <dbReference type="ARBA" id="ARBA00002684"/>
    </source>
</evidence>
<evidence type="ECO:0000256" key="7">
    <source>
        <dbReference type="ARBA" id="ARBA00022692"/>
    </source>
</evidence>
<feature type="domain" description="Type II secretion system protein GspF" evidence="14">
    <location>
        <begin position="84"/>
        <end position="207"/>
    </location>
</feature>
<evidence type="ECO:0000256" key="2">
    <source>
        <dbReference type="ARBA" id="ARBA00004429"/>
    </source>
</evidence>
<comment type="similarity">
    <text evidence="3 11">Belongs to the GSP F family.</text>
</comment>
<keyword evidence="6" id="KW-0997">Cell inner membrane</keyword>
<evidence type="ECO:0000256" key="5">
    <source>
        <dbReference type="ARBA" id="ARBA00022475"/>
    </source>
</evidence>
<dbReference type="FunFam" id="1.20.81.30:FF:000001">
    <property type="entry name" value="Type II secretion system protein F"/>
    <property type="match status" value="2"/>
</dbReference>
<dbReference type="InterPro" id="IPR003004">
    <property type="entry name" value="GspF/PilC"/>
</dbReference>
<keyword evidence="5" id="KW-1003">Cell membrane</keyword>
<accession>A0A7X1B9P8</accession>
<dbReference type="RefSeq" id="WP_185662013.1">
    <property type="nucleotide sequence ID" value="NZ_CAWPOO010000013.1"/>
</dbReference>
<evidence type="ECO:0000259" key="14">
    <source>
        <dbReference type="Pfam" id="PF00482"/>
    </source>
</evidence>
<dbReference type="Proteomes" id="UP000526501">
    <property type="component" value="Unassembled WGS sequence"/>
</dbReference>
<organism evidence="15 16">
    <name type="scientific">Pelagicoccus albus</name>
    <dbReference type="NCBI Taxonomy" id="415222"/>
    <lineage>
        <taxon>Bacteria</taxon>
        <taxon>Pseudomonadati</taxon>
        <taxon>Verrucomicrobiota</taxon>
        <taxon>Opitutia</taxon>
        <taxon>Puniceicoccales</taxon>
        <taxon>Pelagicoccaceae</taxon>
        <taxon>Pelagicoccus</taxon>
    </lineage>
</organism>
<dbReference type="PANTHER" id="PTHR30012:SF0">
    <property type="entry name" value="TYPE II SECRETION SYSTEM PROTEIN F-RELATED"/>
    <property type="match status" value="1"/>
</dbReference>
<dbReference type="EMBL" id="JACHVC010000013">
    <property type="protein sequence ID" value="MBC2608161.1"/>
    <property type="molecule type" value="Genomic_DNA"/>
</dbReference>
<dbReference type="PANTHER" id="PTHR30012">
    <property type="entry name" value="GENERAL SECRETION PATHWAY PROTEIN"/>
    <property type="match status" value="1"/>
</dbReference>
<evidence type="ECO:0000256" key="11">
    <source>
        <dbReference type="RuleBase" id="RU003923"/>
    </source>
</evidence>
<dbReference type="Pfam" id="PF00482">
    <property type="entry name" value="T2SSF"/>
    <property type="match status" value="2"/>
</dbReference>
<dbReference type="PROSITE" id="PS00874">
    <property type="entry name" value="T2SP_F"/>
    <property type="match status" value="1"/>
</dbReference>
<protein>
    <recommendedName>
        <fullName evidence="10">General secretion pathway protein F</fullName>
    </recommendedName>
</protein>
<keyword evidence="16" id="KW-1185">Reference proteome</keyword>
<evidence type="ECO:0000256" key="6">
    <source>
        <dbReference type="ARBA" id="ARBA00022519"/>
    </source>
</evidence>
<evidence type="ECO:0000313" key="16">
    <source>
        <dbReference type="Proteomes" id="UP000526501"/>
    </source>
</evidence>
<evidence type="ECO:0000256" key="3">
    <source>
        <dbReference type="ARBA" id="ARBA00005745"/>
    </source>
</evidence>
<dbReference type="InterPro" id="IPR001992">
    <property type="entry name" value="T2SS_GspF/T4SS_PilC_CS"/>
</dbReference>
<feature type="transmembrane region" description="Helical" evidence="13">
    <location>
        <begin position="185"/>
        <end position="209"/>
    </location>
</feature>
<feature type="transmembrane region" description="Helical" evidence="13">
    <location>
        <begin position="229"/>
        <end position="252"/>
    </location>
</feature>
<evidence type="ECO:0000256" key="9">
    <source>
        <dbReference type="ARBA" id="ARBA00023136"/>
    </source>
</evidence>
<evidence type="ECO:0000256" key="10">
    <source>
        <dbReference type="ARBA" id="ARBA00030750"/>
    </source>
</evidence>
<dbReference type="AlphaFoldDB" id="A0A7X1B9P8"/>
<name>A0A7X1B9P8_9BACT</name>
<dbReference type="GO" id="GO:0009306">
    <property type="term" value="P:protein secretion"/>
    <property type="evidence" value="ECO:0007669"/>
    <property type="project" value="InterPro"/>
</dbReference>
<dbReference type="GO" id="GO:0005886">
    <property type="term" value="C:plasma membrane"/>
    <property type="evidence" value="ECO:0007669"/>
    <property type="project" value="UniProtKB-SubCell"/>
</dbReference>
<feature type="transmembrane region" description="Helical" evidence="13">
    <location>
        <begin position="392"/>
        <end position="416"/>
    </location>
</feature>
<keyword evidence="9 13" id="KW-0472">Membrane</keyword>
<comment type="subcellular location">
    <subcellularLocation>
        <location evidence="2">Cell inner membrane</location>
        <topology evidence="2">Multi-pass membrane protein</topology>
    </subcellularLocation>
    <subcellularLocation>
        <location evidence="11">Cell membrane</location>
        <topology evidence="11">Multi-pass membrane protein</topology>
    </subcellularLocation>
</comment>
<feature type="region of interest" description="Disordered" evidence="12">
    <location>
        <begin position="43"/>
        <end position="65"/>
    </location>
</feature>
<evidence type="ECO:0000313" key="15">
    <source>
        <dbReference type="EMBL" id="MBC2608161.1"/>
    </source>
</evidence>
<comment type="function">
    <text evidence="1">Component of the type II secretion system inner membrane complex required for the energy-dependent secretion of extracellular factors such as proteases and toxins from the periplasm.</text>
</comment>
<dbReference type="Gene3D" id="1.20.81.30">
    <property type="entry name" value="Type II secretion system (T2SS), domain F"/>
    <property type="match status" value="2"/>
</dbReference>
<evidence type="ECO:0000256" key="4">
    <source>
        <dbReference type="ARBA" id="ARBA00022448"/>
    </source>
</evidence>
<keyword evidence="8 13" id="KW-1133">Transmembrane helix</keyword>
<reference evidence="15 16" key="1">
    <citation type="submission" date="2020-07" db="EMBL/GenBank/DDBJ databases">
        <authorList>
            <person name="Feng X."/>
        </authorList>
    </citation>
    <scope>NUCLEOTIDE SEQUENCE [LARGE SCALE GENOMIC DNA]</scope>
    <source>
        <strain evidence="15 16">JCM23202</strain>
    </source>
</reference>
<evidence type="ECO:0000256" key="8">
    <source>
        <dbReference type="ARBA" id="ARBA00022989"/>
    </source>
</evidence>
<keyword evidence="4 11" id="KW-0813">Transport</keyword>
<dbReference type="InterPro" id="IPR018076">
    <property type="entry name" value="T2SS_GspF_dom"/>
</dbReference>
<evidence type="ECO:0000256" key="13">
    <source>
        <dbReference type="SAM" id="Phobius"/>
    </source>
</evidence>